<reference evidence="1" key="1">
    <citation type="submission" date="2020-07" db="EMBL/GenBank/DDBJ databases">
        <title>Genome sequence and genetic diversity analysis of an under-domesticated orphan crop, white fonio (Digitaria exilis).</title>
        <authorList>
            <person name="Bennetzen J.L."/>
            <person name="Chen S."/>
            <person name="Ma X."/>
            <person name="Wang X."/>
            <person name="Yssel A.E.J."/>
            <person name="Chaluvadi S.R."/>
            <person name="Johnson M."/>
            <person name="Gangashetty P."/>
            <person name="Hamidou F."/>
            <person name="Sanogo M.D."/>
            <person name="Zwaenepoel A."/>
            <person name="Wallace J."/>
            <person name="Van De Peer Y."/>
            <person name="Van Deynze A."/>
        </authorList>
    </citation>
    <scope>NUCLEOTIDE SEQUENCE</scope>
    <source>
        <tissue evidence="1">Leaves</tissue>
    </source>
</reference>
<sequence>MAPQPRVPWWIGVALAEQTLKLVAQLRYYLGGENYTSGKYRPAHTMLFVAEQRLRALDLDGEGLLVIDELDRARERLAEEVESMKAAAKEAGAGGRNGGAAADAQRAAARWLDEDGDRLLRIVDRLQEIANADSDLEQLERDDLAVVPPESVENAKRYAYADCSDATARATEGKASSTMPIGYEPFLETLALTVACGGSGRNDVW</sequence>
<protein>
    <submittedName>
        <fullName evidence="1">Uncharacterized protein</fullName>
    </submittedName>
</protein>
<dbReference type="EMBL" id="JACEFO010002272">
    <property type="protein sequence ID" value="KAF8669083.1"/>
    <property type="molecule type" value="Genomic_DNA"/>
</dbReference>
<evidence type="ECO:0000313" key="1">
    <source>
        <dbReference type="EMBL" id="KAF8669083.1"/>
    </source>
</evidence>
<evidence type="ECO:0000313" key="2">
    <source>
        <dbReference type="Proteomes" id="UP000636709"/>
    </source>
</evidence>
<comment type="caution">
    <text evidence="1">The sequence shown here is derived from an EMBL/GenBank/DDBJ whole genome shotgun (WGS) entry which is preliminary data.</text>
</comment>
<gene>
    <name evidence="1" type="ORF">HU200_051406</name>
</gene>
<proteinExistence type="predicted"/>
<name>A0A835AUN1_9POAL</name>
<dbReference type="AlphaFoldDB" id="A0A835AUN1"/>
<dbReference type="Proteomes" id="UP000636709">
    <property type="component" value="Unassembled WGS sequence"/>
</dbReference>
<accession>A0A835AUN1</accession>
<organism evidence="1 2">
    <name type="scientific">Digitaria exilis</name>
    <dbReference type="NCBI Taxonomy" id="1010633"/>
    <lineage>
        <taxon>Eukaryota</taxon>
        <taxon>Viridiplantae</taxon>
        <taxon>Streptophyta</taxon>
        <taxon>Embryophyta</taxon>
        <taxon>Tracheophyta</taxon>
        <taxon>Spermatophyta</taxon>
        <taxon>Magnoliopsida</taxon>
        <taxon>Liliopsida</taxon>
        <taxon>Poales</taxon>
        <taxon>Poaceae</taxon>
        <taxon>PACMAD clade</taxon>
        <taxon>Panicoideae</taxon>
        <taxon>Panicodae</taxon>
        <taxon>Paniceae</taxon>
        <taxon>Anthephorinae</taxon>
        <taxon>Digitaria</taxon>
    </lineage>
</organism>
<keyword evidence="2" id="KW-1185">Reference proteome</keyword>
<dbReference type="OrthoDB" id="10541083at2759"/>